<accession>S5T7P1</accession>
<name>S5T7P1_9GAMM</name>
<evidence type="ECO:0000313" key="4">
    <source>
        <dbReference type="Proteomes" id="UP000015380"/>
    </source>
</evidence>
<organism evidence="3 4">
    <name type="scientific">Cycloclasticus zancles 78-ME</name>
    <dbReference type="NCBI Taxonomy" id="1198232"/>
    <lineage>
        <taxon>Bacteria</taxon>
        <taxon>Pseudomonadati</taxon>
        <taxon>Pseudomonadota</taxon>
        <taxon>Gammaproteobacteria</taxon>
        <taxon>Thiotrichales</taxon>
        <taxon>Piscirickettsiaceae</taxon>
        <taxon>Cycloclasticus</taxon>
    </lineage>
</organism>
<dbReference type="RefSeq" id="WP_020932624.1">
    <property type="nucleotide sequence ID" value="NC_021917.1"/>
</dbReference>
<evidence type="ECO:0000313" key="3">
    <source>
        <dbReference type="EMBL" id="AGS39786.1"/>
    </source>
</evidence>
<dbReference type="Proteomes" id="UP000015380">
    <property type="component" value="Chromosome"/>
</dbReference>
<dbReference type="Gene3D" id="3.40.50.2000">
    <property type="entry name" value="Glycogen Phosphorylase B"/>
    <property type="match status" value="1"/>
</dbReference>
<proteinExistence type="predicted"/>
<feature type="domain" description="Glycosyl transferase family 1" evidence="2">
    <location>
        <begin position="196"/>
        <end position="335"/>
    </location>
</feature>
<gene>
    <name evidence="3" type="ORF">CYCME_1458</name>
</gene>
<dbReference type="GO" id="GO:0016757">
    <property type="term" value="F:glycosyltransferase activity"/>
    <property type="evidence" value="ECO:0007669"/>
    <property type="project" value="InterPro"/>
</dbReference>
<dbReference type="PANTHER" id="PTHR46401:SF2">
    <property type="entry name" value="GLYCOSYLTRANSFERASE WBBK-RELATED"/>
    <property type="match status" value="1"/>
</dbReference>
<dbReference type="PATRIC" id="fig|1198232.3.peg.1443"/>
<dbReference type="EMBL" id="CP005996">
    <property type="protein sequence ID" value="AGS39786.1"/>
    <property type="molecule type" value="Genomic_DNA"/>
</dbReference>
<dbReference type="Pfam" id="PF00534">
    <property type="entry name" value="Glycos_transf_1"/>
    <property type="match status" value="1"/>
</dbReference>
<evidence type="ECO:0000256" key="1">
    <source>
        <dbReference type="ARBA" id="ARBA00022679"/>
    </source>
</evidence>
<keyword evidence="4" id="KW-1185">Reference proteome</keyword>
<reference evidence="3 4" key="1">
    <citation type="submission" date="2013-05" db="EMBL/GenBank/DDBJ databases">
        <title>Between feast and famine: a lifestyle of most important marine PAH-degrading bacterium Cycloclasticus sp. 7ME.</title>
        <authorList>
            <person name="Yakimov M.M."/>
            <person name="Messina E."/>
            <person name="Genovese M."/>
            <person name="Denaro R."/>
            <person name="Crisafi F."/>
            <person name="Russo D."/>
            <person name="Cappello S."/>
            <person name="Santisi S."/>
            <person name="Smedile F."/>
            <person name="Golyshina O.V."/>
            <person name="Tran H."/>
            <person name="Pieper D.H."/>
            <person name="Golyshin P.N."/>
            <person name="Giuliano L."/>
        </authorList>
    </citation>
    <scope>NUCLEOTIDE SEQUENCE [LARGE SCALE GENOMIC DNA]</scope>
    <source>
        <strain evidence="3 4">78-ME</strain>
    </source>
</reference>
<dbReference type="HOGENOM" id="CLU_009583_43_0_6"/>
<dbReference type="CDD" id="cd03801">
    <property type="entry name" value="GT4_PimA-like"/>
    <property type="match status" value="1"/>
</dbReference>
<dbReference type="AlphaFoldDB" id="S5T7P1"/>
<sequence>MKITFVVPELNLTGGLRVISIYADLLSRRGHEVTVVSPNERAPTLKERIKSFLNWKGYKFKRGFDQSFFEGANHTVKVIKNAGEVTANDVPDADIIIATFWITAEWLAKYPESKGKKIYFIQHHEVHEWLPVERVKTTFKLPFKKIVVAQWLASTLENEYQQSNVAVVTNAVDHKLFHAPARQKNMKVTFGLMYSGREYKGSRIAFNSLNQLKKQYPFIRVVAFGLEAPEKVIGLPESAEYFSQPNQNQIRDIYSQCDAWLFTSSSEGFGLPILEAMACRTPVIGTCCGAAPDLLSSGGGILVDIGDHVGLQSAMEEICDMKPKDWSVMSNRAYKEALSHDWGEKAAQFEQAMLVE</sequence>
<dbReference type="SUPFAM" id="SSF53756">
    <property type="entry name" value="UDP-Glycosyltransferase/glycogen phosphorylase"/>
    <property type="match status" value="1"/>
</dbReference>
<dbReference type="InterPro" id="IPR001296">
    <property type="entry name" value="Glyco_trans_1"/>
</dbReference>
<dbReference type="Gene3D" id="3.40.50.11090">
    <property type="match status" value="1"/>
</dbReference>
<reference evidence="4" key="2">
    <citation type="journal article" date="2016" name="Environ. Microbiol. Rep.">
        <title>Analysis of defence systems and a conjugative IncP-1 plasmid in the marine polyaromatic hydrocarbons-degrading bacterium Cycloclasticus sp. 78-ME.</title>
        <authorList>
            <person name="Yakimov M.M."/>
            <person name="Crisafi F."/>
            <person name="Messina E."/>
            <person name="Smedile F."/>
            <person name="Lopatina A."/>
            <person name="Denaro R."/>
            <person name="Pieper D.H."/>
            <person name="Golyshin P.N."/>
            <person name="Giuliano L."/>
        </authorList>
    </citation>
    <scope>NUCLEOTIDE SEQUENCE [LARGE SCALE GENOMIC DNA]</scope>
    <source>
        <strain evidence="4">78-ME</strain>
    </source>
</reference>
<dbReference type="PANTHER" id="PTHR46401">
    <property type="entry name" value="GLYCOSYLTRANSFERASE WBBK-RELATED"/>
    <property type="match status" value="1"/>
</dbReference>
<keyword evidence="1 3" id="KW-0808">Transferase</keyword>
<dbReference type="KEGG" id="cza:CYCME_1458"/>
<protein>
    <submittedName>
        <fullName evidence="3">Glycosyltransferase</fullName>
    </submittedName>
</protein>
<dbReference type="GO" id="GO:0009103">
    <property type="term" value="P:lipopolysaccharide biosynthetic process"/>
    <property type="evidence" value="ECO:0007669"/>
    <property type="project" value="TreeGrafter"/>
</dbReference>
<dbReference type="eggNOG" id="COG0438">
    <property type="taxonomic scope" value="Bacteria"/>
</dbReference>
<evidence type="ECO:0000259" key="2">
    <source>
        <dbReference type="Pfam" id="PF00534"/>
    </source>
</evidence>